<dbReference type="AlphaFoldDB" id="A0A2S7UUK4"/>
<evidence type="ECO:0000313" key="1">
    <source>
        <dbReference type="EMBL" id="PQJ53419.1"/>
    </source>
</evidence>
<sequence length="104" mass="11861">MNCDNCEVKFRQDEPKKSSLDCKEDSEKYDSEKYYSLTIKSSTLARLIQRQNLTIADLHCMSNDTKQFIQNVLLQCILCKTMQSETKASCPSKVKKGLATTVRA</sequence>
<comment type="caution">
    <text evidence="1">The sequence shown here is derived from an EMBL/GenBank/DDBJ whole genome shotgun (WGS) entry which is preliminary data.</text>
</comment>
<proteinExistence type="predicted"/>
<dbReference type="Proteomes" id="UP000239007">
    <property type="component" value="Unassembled WGS sequence"/>
</dbReference>
<protein>
    <submittedName>
        <fullName evidence="1">Uncharacterized protein</fullName>
    </submittedName>
</protein>
<gene>
    <name evidence="1" type="ORF">BTO11_06860</name>
</gene>
<evidence type="ECO:0000313" key="2">
    <source>
        <dbReference type="Proteomes" id="UP000239007"/>
    </source>
</evidence>
<organism evidence="1 2">
    <name type="scientific">Psychrosphaera saromensis</name>
    <dbReference type="NCBI Taxonomy" id="716813"/>
    <lineage>
        <taxon>Bacteria</taxon>
        <taxon>Pseudomonadati</taxon>
        <taxon>Pseudomonadota</taxon>
        <taxon>Gammaproteobacteria</taxon>
        <taxon>Alteromonadales</taxon>
        <taxon>Pseudoalteromonadaceae</taxon>
        <taxon>Psychrosphaera</taxon>
    </lineage>
</organism>
<name>A0A2S7UUK4_9GAMM</name>
<accession>A0A2S7UUK4</accession>
<keyword evidence="2" id="KW-1185">Reference proteome</keyword>
<reference evidence="1 2" key="1">
    <citation type="submission" date="2016-12" db="EMBL/GenBank/DDBJ databases">
        <title>Diversity of luminous bacteria.</title>
        <authorList>
            <person name="Yoshizawa S."/>
            <person name="Kogure K."/>
        </authorList>
    </citation>
    <scope>NUCLEOTIDE SEQUENCE [LARGE SCALE GENOMIC DNA]</scope>
    <source>
        <strain evidence="1 2">SA4-48</strain>
    </source>
</reference>
<dbReference type="RefSeq" id="WP_105051902.1">
    <property type="nucleotide sequence ID" value="NZ_BMYG01000003.1"/>
</dbReference>
<dbReference type="EMBL" id="MSCH01000003">
    <property type="protein sequence ID" value="PQJ53419.1"/>
    <property type="molecule type" value="Genomic_DNA"/>
</dbReference>